<evidence type="ECO:0000313" key="2">
    <source>
        <dbReference type="Proteomes" id="UP000326678"/>
    </source>
</evidence>
<organism evidence="1 2">
    <name type="scientific">Nostoc sphaeroides CCNUC1</name>
    <dbReference type="NCBI Taxonomy" id="2653204"/>
    <lineage>
        <taxon>Bacteria</taxon>
        <taxon>Bacillati</taxon>
        <taxon>Cyanobacteriota</taxon>
        <taxon>Cyanophyceae</taxon>
        <taxon>Nostocales</taxon>
        <taxon>Nostocaceae</taxon>
        <taxon>Nostoc</taxon>
    </lineage>
</organism>
<dbReference type="GO" id="GO:0051213">
    <property type="term" value="F:dioxygenase activity"/>
    <property type="evidence" value="ECO:0007669"/>
    <property type="project" value="UniProtKB-KW"/>
</dbReference>
<protein>
    <submittedName>
        <fullName evidence="1">Tryptophan 2,3-dioxygenase</fullName>
    </submittedName>
</protein>
<dbReference type="AlphaFoldDB" id="A0A5P8WAU6"/>
<dbReference type="KEGG" id="nsh:GXM_06523"/>
<dbReference type="EMBL" id="CP045226">
    <property type="protein sequence ID" value="QFS49029.1"/>
    <property type="molecule type" value="Genomic_DNA"/>
</dbReference>
<keyword evidence="1" id="KW-0223">Dioxygenase</keyword>
<dbReference type="Proteomes" id="UP000326678">
    <property type="component" value="Chromosome Gxm1"/>
</dbReference>
<reference evidence="1 2" key="1">
    <citation type="submission" date="2019-10" db="EMBL/GenBank/DDBJ databases">
        <title>Genomic and transcriptomic insights into the perfect genentic adaptation of a filamentous nitrogen-fixing cyanobacterium to rice fields.</title>
        <authorList>
            <person name="Chen Z."/>
        </authorList>
    </citation>
    <scope>NUCLEOTIDE SEQUENCE [LARGE SCALE GENOMIC DNA]</scope>
    <source>
        <strain evidence="1">CCNUC1</strain>
    </source>
</reference>
<accession>A0A5P8WAU6</accession>
<keyword evidence="1" id="KW-0560">Oxidoreductase</keyword>
<proteinExistence type="predicted"/>
<gene>
    <name evidence="1" type="ORF">GXM_06523</name>
</gene>
<evidence type="ECO:0000313" key="1">
    <source>
        <dbReference type="EMBL" id="QFS49029.1"/>
    </source>
</evidence>
<sequence length="130" mass="14663">MTVDGFSVIRHQSSVIRHPSSVIRHPSSVISHPSSVIRHPSSVIRHPSSVISHPSSVIRHQSPVSRLHLALRWKTMLDSAFIAIKFHGGFEEFKTPISCILDATIAQRLHFFCLHRLKTTGDVYDGLRLR</sequence>
<name>A0A5P8WAU6_9NOSO</name>
<keyword evidence="2" id="KW-1185">Reference proteome</keyword>